<reference evidence="4 5" key="1">
    <citation type="submission" date="2012-01" db="EMBL/GenBank/DDBJ databases">
        <title>The Genome Sequence of Helcococcus kunzii ATCC 51366.</title>
        <authorList>
            <consortium name="The Broad Institute Genome Sequencing Platform"/>
            <person name="Earl A."/>
            <person name="Ward D."/>
            <person name="Feldgarden M."/>
            <person name="Gevers D."/>
            <person name="Huys G."/>
            <person name="Young S.K."/>
            <person name="Zeng Q."/>
            <person name="Gargeya S."/>
            <person name="Fitzgerald M."/>
            <person name="Haas B."/>
            <person name="Abouelleil A."/>
            <person name="Alvarado L."/>
            <person name="Arachchi H.M."/>
            <person name="Berlin A."/>
            <person name="Chapman S.B."/>
            <person name="Gearin G."/>
            <person name="Goldberg J."/>
            <person name="Griggs A."/>
            <person name="Gujja S."/>
            <person name="Hansen M."/>
            <person name="Heiman D."/>
            <person name="Howarth C."/>
            <person name="Larimer J."/>
            <person name="Lui A."/>
            <person name="MacDonald P.J.P."/>
            <person name="McCowen C."/>
            <person name="Montmayeur A."/>
            <person name="Murphy C."/>
            <person name="Neiman D."/>
            <person name="Pearson M."/>
            <person name="Priest M."/>
            <person name="Roberts A."/>
            <person name="Saif S."/>
            <person name="Shea T."/>
            <person name="Sisk P."/>
            <person name="Stolte C."/>
            <person name="Sykes S."/>
            <person name="Wortman J."/>
            <person name="Nusbaum C."/>
            <person name="Birren B."/>
        </authorList>
    </citation>
    <scope>NUCLEOTIDE SEQUENCE [LARGE SCALE GENOMIC DNA]</scope>
    <source>
        <strain evidence="4 5">ATCC 51366</strain>
    </source>
</reference>
<dbReference type="PROSITE" id="PS51257">
    <property type="entry name" value="PROKAR_LIPOPROTEIN"/>
    <property type="match status" value="1"/>
</dbReference>
<comment type="caution">
    <text evidence="4">The sequence shown here is derived from an EMBL/GenBank/DDBJ whole genome shotgun (WGS) entry which is preliminary data.</text>
</comment>
<name>H3NM71_9FIRM</name>
<sequence length="93" mass="10593">MKKIFALILVCLLLATGCNNNASADIKNNNDYKKLEAENEELKKQVEGLKDQINYLLNEETNNTDDTSTVNNNDSPEKEHKKTQEKIHIISMN</sequence>
<feature type="chain" id="PRO_5003590915" description="Lipoprotein" evidence="3">
    <location>
        <begin position="25"/>
        <end position="93"/>
    </location>
</feature>
<dbReference type="RefSeq" id="WP_005397523.1">
    <property type="nucleotide sequence ID" value="NZ_JH601088.1"/>
</dbReference>
<dbReference type="EMBL" id="AGEI01000012">
    <property type="protein sequence ID" value="EHR35480.1"/>
    <property type="molecule type" value="Genomic_DNA"/>
</dbReference>
<dbReference type="Proteomes" id="UP000004191">
    <property type="component" value="Unassembled WGS sequence"/>
</dbReference>
<accession>H3NM71</accession>
<evidence type="ECO:0000256" key="2">
    <source>
        <dbReference type="SAM" id="MobiDB-lite"/>
    </source>
</evidence>
<dbReference type="GeneID" id="96998453"/>
<feature type="compositionally biased region" description="Low complexity" evidence="2">
    <location>
        <begin position="60"/>
        <end position="74"/>
    </location>
</feature>
<evidence type="ECO:0008006" key="6">
    <source>
        <dbReference type="Google" id="ProtNLM"/>
    </source>
</evidence>
<dbReference type="AlphaFoldDB" id="H3NM71"/>
<gene>
    <name evidence="4" type="ORF">HMPREF9709_00432</name>
</gene>
<keyword evidence="3" id="KW-0732">Signal</keyword>
<evidence type="ECO:0000313" key="4">
    <source>
        <dbReference type="EMBL" id="EHR35480.1"/>
    </source>
</evidence>
<evidence type="ECO:0000256" key="3">
    <source>
        <dbReference type="SAM" id="SignalP"/>
    </source>
</evidence>
<evidence type="ECO:0000313" key="5">
    <source>
        <dbReference type="Proteomes" id="UP000004191"/>
    </source>
</evidence>
<feature type="signal peptide" evidence="3">
    <location>
        <begin position="1"/>
        <end position="24"/>
    </location>
</feature>
<feature type="coiled-coil region" evidence="1">
    <location>
        <begin position="25"/>
        <end position="59"/>
    </location>
</feature>
<evidence type="ECO:0000256" key="1">
    <source>
        <dbReference type="SAM" id="Coils"/>
    </source>
</evidence>
<feature type="region of interest" description="Disordered" evidence="2">
    <location>
        <begin position="60"/>
        <end position="93"/>
    </location>
</feature>
<proteinExistence type="predicted"/>
<organism evidence="4 5">
    <name type="scientific">Helcococcus kunzii ATCC 51366</name>
    <dbReference type="NCBI Taxonomy" id="883114"/>
    <lineage>
        <taxon>Bacteria</taxon>
        <taxon>Bacillati</taxon>
        <taxon>Bacillota</taxon>
        <taxon>Tissierellia</taxon>
        <taxon>Tissierellales</taxon>
        <taxon>Peptoniphilaceae</taxon>
        <taxon>Helcococcus</taxon>
    </lineage>
</organism>
<feature type="compositionally biased region" description="Basic and acidic residues" evidence="2">
    <location>
        <begin position="75"/>
        <end position="93"/>
    </location>
</feature>
<protein>
    <recommendedName>
        <fullName evidence="6">Lipoprotein</fullName>
    </recommendedName>
</protein>
<keyword evidence="5" id="KW-1185">Reference proteome</keyword>
<dbReference type="HOGENOM" id="CLU_2395673_0_0_9"/>
<keyword evidence="1" id="KW-0175">Coiled coil</keyword>